<proteinExistence type="predicted"/>
<sequence>MESGEESEKYAVRELLGEVLRQIKHSPADLISEQVFIQILLMCPCIFGAFADSNSLFCSTNCFFIDIDNRRKNDIIVPQHWLTLTERSFNYVGIKLFNALPADVRESHQSSAEPEAGLKISLEEDQRIALSWLQERETKKPSGGNTAILSICSEIDNLPTFLKEWRKFQITIPTYGAIIISEDNSHVLMAQWYSGNWSFHKVKMKEVLIAVNYFGFDYLPFNLA</sequence>
<comment type="caution">
    <text evidence="1">The sequence shown here is derived from an EMBL/GenBank/DDBJ whole genome shotgun (WGS) entry which is preliminary data.</text>
</comment>
<protein>
    <submittedName>
        <fullName evidence="1">Uncharacterized protein</fullName>
    </submittedName>
</protein>
<dbReference type="AlphaFoldDB" id="A0ABD2PE68"/>
<dbReference type="Gene3D" id="1.10.10.1050">
    <property type="entry name" value="Dcp2, box A domain"/>
    <property type="match status" value="1"/>
</dbReference>
<organism evidence="1 2">
    <name type="scientific">Cryptolaemus montrouzieri</name>
    <dbReference type="NCBI Taxonomy" id="559131"/>
    <lineage>
        <taxon>Eukaryota</taxon>
        <taxon>Metazoa</taxon>
        <taxon>Ecdysozoa</taxon>
        <taxon>Arthropoda</taxon>
        <taxon>Hexapoda</taxon>
        <taxon>Insecta</taxon>
        <taxon>Pterygota</taxon>
        <taxon>Neoptera</taxon>
        <taxon>Endopterygota</taxon>
        <taxon>Coleoptera</taxon>
        <taxon>Polyphaga</taxon>
        <taxon>Cucujiformia</taxon>
        <taxon>Coccinelloidea</taxon>
        <taxon>Coccinellidae</taxon>
        <taxon>Scymninae</taxon>
        <taxon>Scymnini</taxon>
        <taxon>Cryptolaemus</taxon>
    </lineage>
</organism>
<gene>
    <name evidence="1" type="ORF">HHI36_003697</name>
</gene>
<dbReference type="InterPro" id="IPR036189">
    <property type="entry name" value="DCP2_BoxA_sf"/>
</dbReference>
<reference evidence="1 2" key="1">
    <citation type="journal article" date="2021" name="BMC Biol.">
        <title>Horizontally acquired antibacterial genes associated with adaptive radiation of ladybird beetles.</title>
        <authorList>
            <person name="Li H.S."/>
            <person name="Tang X.F."/>
            <person name="Huang Y.H."/>
            <person name="Xu Z.Y."/>
            <person name="Chen M.L."/>
            <person name="Du X.Y."/>
            <person name="Qiu B.Y."/>
            <person name="Chen P.T."/>
            <person name="Zhang W."/>
            <person name="Slipinski A."/>
            <person name="Escalona H.E."/>
            <person name="Waterhouse R.M."/>
            <person name="Zwick A."/>
            <person name="Pang H."/>
        </authorList>
    </citation>
    <scope>NUCLEOTIDE SEQUENCE [LARGE SCALE GENOMIC DNA]</scope>
    <source>
        <strain evidence="1">SYSU2018</strain>
    </source>
</reference>
<accession>A0ABD2PE68</accession>
<keyword evidence="2" id="KW-1185">Reference proteome</keyword>
<evidence type="ECO:0000313" key="2">
    <source>
        <dbReference type="Proteomes" id="UP001516400"/>
    </source>
</evidence>
<evidence type="ECO:0000313" key="1">
    <source>
        <dbReference type="EMBL" id="KAL3289267.1"/>
    </source>
</evidence>
<dbReference type="EMBL" id="JABFTP020000185">
    <property type="protein sequence ID" value="KAL3289267.1"/>
    <property type="molecule type" value="Genomic_DNA"/>
</dbReference>
<name>A0ABD2PE68_9CUCU</name>
<dbReference type="Proteomes" id="UP001516400">
    <property type="component" value="Unassembled WGS sequence"/>
</dbReference>
<dbReference type="Gene3D" id="3.90.79.10">
    <property type="entry name" value="Nucleoside Triphosphate Pyrophosphohydrolase"/>
    <property type="match status" value="1"/>
</dbReference>